<organism evidence="1 2">
    <name type="scientific">Pistacia atlantica</name>
    <dbReference type="NCBI Taxonomy" id="434234"/>
    <lineage>
        <taxon>Eukaryota</taxon>
        <taxon>Viridiplantae</taxon>
        <taxon>Streptophyta</taxon>
        <taxon>Embryophyta</taxon>
        <taxon>Tracheophyta</taxon>
        <taxon>Spermatophyta</taxon>
        <taxon>Magnoliopsida</taxon>
        <taxon>eudicotyledons</taxon>
        <taxon>Gunneridae</taxon>
        <taxon>Pentapetalae</taxon>
        <taxon>rosids</taxon>
        <taxon>malvids</taxon>
        <taxon>Sapindales</taxon>
        <taxon>Anacardiaceae</taxon>
        <taxon>Pistacia</taxon>
    </lineage>
</organism>
<accession>A0ACC1BXN2</accession>
<protein>
    <submittedName>
        <fullName evidence="1">Uncharacterized protein</fullName>
    </submittedName>
</protein>
<name>A0ACC1BXN2_9ROSI</name>
<evidence type="ECO:0000313" key="2">
    <source>
        <dbReference type="Proteomes" id="UP001164250"/>
    </source>
</evidence>
<proteinExistence type="predicted"/>
<dbReference type="EMBL" id="CM047898">
    <property type="protein sequence ID" value="KAJ0104522.1"/>
    <property type="molecule type" value="Genomic_DNA"/>
</dbReference>
<sequence>MAVLNKSIFITIAVLAVVLIGSAEAQDQSCASKLVACYKFINTTTKPDNDCCSNIRNAVQNELKCLCTLYTTPGLLQTFNVTVDQALKLTSECNVPTDINACKSSAASPTSGPGTVPGGDSGGGGRVAWTGVTSLLLFCASMWLY</sequence>
<gene>
    <name evidence="1" type="ORF">Patl1_18570</name>
</gene>
<comment type="caution">
    <text evidence="1">The sequence shown here is derived from an EMBL/GenBank/DDBJ whole genome shotgun (WGS) entry which is preliminary data.</text>
</comment>
<reference evidence="2" key="1">
    <citation type="journal article" date="2023" name="G3 (Bethesda)">
        <title>Genome assembly and association tests identify interacting loci associated with vigor, precocity, and sex in interspecific pistachio rootstocks.</title>
        <authorList>
            <person name="Palmer W."/>
            <person name="Jacygrad E."/>
            <person name="Sagayaradj S."/>
            <person name="Cavanaugh K."/>
            <person name="Han R."/>
            <person name="Bertier L."/>
            <person name="Beede B."/>
            <person name="Kafkas S."/>
            <person name="Golino D."/>
            <person name="Preece J."/>
            <person name="Michelmore R."/>
        </authorList>
    </citation>
    <scope>NUCLEOTIDE SEQUENCE [LARGE SCALE GENOMIC DNA]</scope>
</reference>
<evidence type="ECO:0000313" key="1">
    <source>
        <dbReference type="EMBL" id="KAJ0104522.1"/>
    </source>
</evidence>
<dbReference type="Proteomes" id="UP001164250">
    <property type="component" value="Chromosome 2"/>
</dbReference>
<keyword evidence="2" id="KW-1185">Reference proteome</keyword>